<dbReference type="PANTHER" id="PTHR31123">
    <property type="entry name" value="ACCUMULATION OF DYADS PROTEIN 2-RELATED"/>
    <property type="match status" value="1"/>
</dbReference>
<keyword evidence="9" id="KW-1185">Reference proteome</keyword>
<proteinExistence type="inferred from homology"/>
<comment type="subcellular location">
    <subcellularLocation>
        <location evidence="1">Membrane</location>
        <topology evidence="1">Multi-pass membrane protein</topology>
    </subcellularLocation>
</comment>
<feature type="region of interest" description="Disordered" evidence="6">
    <location>
        <begin position="1"/>
        <end position="48"/>
    </location>
</feature>
<dbReference type="PANTHER" id="PTHR31123:SF1">
    <property type="entry name" value="ACCUMULATION OF DYADS PROTEIN 2-RELATED"/>
    <property type="match status" value="1"/>
</dbReference>
<feature type="transmembrane region" description="Helical" evidence="7">
    <location>
        <begin position="189"/>
        <end position="208"/>
    </location>
</feature>
<dbReference type="GO" id="GO:0005886">
    <property type="term" value="C:plasma membrane"/>
    <property type="evidence" value="ECO:0007669"/>
    <property type="project" value="TreeGrafter"/>
</dbReference>
<feature type="compositionally biased region" description="Basic and acidic residues" evidence="6">
    <location>
        <begin position="39"/>
        <end position="48"/>
    </location>
</feature>
<feature type="transmembrane region" description="Helical" evidence="7">
    <location>
        <begin position="163"/>
        <end position="182"/>
    </location>
</feature>
<keyword evidence="4 7" id="KW-1133">Transmembrane helix</keyword>
<keyword evidence="3 7" id="KW-0812">Transmembrane</keyword>
<evidence type="ECO:0000256" key="7">
    <source>
        <dbReference type="SAM" id="Phobius"/>
    </source>
</evidence>
<gene>
    <name evidence="8" type="ORF">Rhopal_000089-T1</name>
</gene>
<reference evidence="8 9" key="1">
    <citation type="submission" date="2021-12" db="EMBL/GenBank/DDBJ databases">
        <title>High titer production of polyol ester of fatty acids by Rhodotorula paludigena BS15 towards product separation-free biomass refinery.</title>
        <authorList>
            <person name="Mano J."/>
            <person name="Ono H."/>
            <person name="Tanaka T."/>
            <person name="Naito K."/>
            <person name="Sushida H."/>
            <person name="Ike M."/>
            <person name="Tokuyasu K."/>
            <person name="Kitaoka M."/>
        </authorList>
    </citation>
    <scope>NUCLEOTIDE SEQUENCE [LARGE SCALE GENOMIC DNA]</scope>
    <source>
        <strain evidence="8 9">BS15</strain>
    </source>
</reference>
<accession>A0AAV5G9P0</accession>
<evidence type="ECO:0000313" key="9">
    <source>
        <dbReference type="Proteomes" id="UP001342314"/>
    </source>
</evidence>
<dbReference type="InterPro" id="IPR051633">
    <property type="entry name" value="AceTr"/>
</dbReference>
<name>A0AAV5G9P0_9BASI</name>
<evidence type="ECO:0000256" key="2">
    <source>
        <dbReference type="ARBA" id="ARBA00005587"/>
    </source>
</evidence>
<dbReference type="GO" id="GO:0015123">
    <property type="term" value="F:acetate transmembrane transporter activity"/>
    <property type="evidence" value="ECO:0007669"/>
    <property type="project" value="TreeGrafter"/>
</dbReference>
<evidence type="ECO:0000256" key="5">
    <source>
        <dbReference type="ARBA" id="ARBA00023136"/>
    </source>
</evidence>
<dbReference type="AlphaFoldDB" id="A0AAV5G9P0"/>
<organism evidence="8 9">
    <name type="scientific">Rhodotorula paludigena</name>
    <dbReference type="NCBI Taxonomy" id="86838"/>
    <lineage>
        <taxon>Eukaryota</taxon>
        <taxon>Fungi</taxon>
        <taxon>Dikarya</taxon>
        <taxon>Basidiomycota</taxon>
        <taxon>Pucciniomycotina</taxon>
        <taxon>Microbotryomycetes</taxon>
        <taxon>Sporidiobolales</taxon>
        <taxon>Sporidiobolaceae</taxon>
        <taxon>Rhodotorula</taxon>
    </lineage>
</organism>
<protein>
    <recommendedName>
        <fullName evidence="10">GPR1/FUN34/yaaH family-domain-containing protein</fullName>
    </recommendedName>
</protein>
<feature type="transmembrane region" description="Helical" evidence="7">
    <location>
        <begin position="123"/>
        <end position="143"/>
    </location>
</feature>
<sequence>MDATHAQAGPTVQSSSKFEPGLRDGRPSQDATLYGHPSRNGDHFGNRHREDLDYSRPFLPHFSRRRADPSPLAFAALGTGLISLVALGTRDIDTLNIVVSIALGYSAFALLVAGIWEFPGGNSFAAALYITLAGLFASITLALSPWSGISAAYADSLDFSTGVSFVFFSYFIVVVLFTFAAIRSSGGLLLDLFLIDLTLLFFGLSFYSPTNTGLLRAAGAFCVLAAFTSWYAFLACLTTQHTSPLRLSVLGDLRPKTVRDTLV</sequence>
<evidence type="ECO:0008006" key="10">
    <source>
        <dbReference type="Google" id="ProtNLM"/>
    </source>
</evidence>
<comment type="similarity">
    <text evidence="2">Belongs to the acetate uptake transporter (AceTr) (TC 2.A.96) family.</text>
</comment>
<dbReference type="Pfam" id="PF01184">
    <property type="entry name" value="Gpr1_Fun34_YaaH"/>
    <property type="match status" value="1"/>
</dbReference>
<feature type="transmembrane region" description="Helical" evidence="7">
    <location>
        <begin position="72"/>
        <end position="89"/>
    </location>
</feature>
<dbReference type="InterPro" id="IPR000791">
    <property type="entry name" value="Gpr1/Fun34/SatP-like"/>
</dbReference>
<evidence type="ECO:0000256" key="4">
    <source>
        <dbReference type="ARBA" id="ARBA00022989"/>
    </source>
</evidence>
<feature type="transmembrane region" description="Helical" evidence="7">
    <location>
        <begin position="95"/>
        <end position="116"/>
    </location>
</feature>
<evidence type="ECO:0000313" key="8">
    <source>
        <dbReference type="EMBL" id="GJN87144.1"/>
    </source>
</evidence>
<keyword evidence="5 7" id="KW-0472">Membrane</keyword>
<evidence type="ECO:0000256" key="3">
    <source>
        <dbReference type="ARBA" id="ARBA00022692"/>
    </source>
</evidence>
<comment type="caution">
    <text evidence="8">The sequence shown here is derived from an EMBL/GenBank/DDBJ whole genome shotgun (WGS) entry which is preliminary data.</text>
</comment>
<evidence type="ECO:0000256" key="6">
    <source>
        <dbReference type="SAM" id="MobiDB-lite"/>
    </source>
</evidence>
<evidence type="ECO:0000256" key="1">
    <source>
        <dbReference type="ARBA" id="ARBA00004141"/>
    </source>
</evidence>
<dbReference type="Proteomes" id="UP001342314">
    <property type="component" value="Unassembled WGS sequence"/>
</dbReference>
<dbReference type="EMBL" id="BQKY01000001">
    <property type="protein sequence ID" value="GJN87144.1"/>
    <property type="molecule type" value="Genomic_DNA"/>
</dbReference>
<feature type="transmembrane region" description="Helical" evidence="7">
    <location>
        <begin position="214"/>
        <end position="237"/>
    </location>
</feature>